<gene>
    <name evidence="2" type="ORF">IMZ28_04100</name>
</gene>
<organism evidence="2 3">
    <name type="scientific">Sulfurovum indicum</name>
    <dbReference type="NCBI Taxonomy" id="2779528"/>
    <lineage>
        <taxon>Bacteria</taxon>
        <taxon>Pseudomonadati</taxon>
        <taxon>Campylobacterota</taxon>
        <taxon>Epsilonproteobacteria</taxon>
        <taxon>Campylobacterales</taxon>
        <taxon>Sulfurovaceae</taxon>
        <taxon>Sulfurovum</taxon>
    </lineage>
</organism>
<dbReference type="PANTHER" id="PTHR43833">
    <property type="entry name" value="POTASSIUM CHANNEL PROTEIN 2-RELATED-RELATED"/>
    <property type="match status" value="1"/>
</dbReference>
<dbReference type="InterPro" id="IPR006037">
    <property type="entry name" value="RCK_C"/>
</dbReference>
<proteinExistence type="predicted"/>
<dbReference type="InterPro" id="IPR003148">
    <property type="entry name" value="RCK_N"/>
</dbReference>
<dbReference type="AlphaFoldDB" id="A0A7M1S6C0"/>
<dbReference type="PANTHER" id="PTHR43833:SF9">
    <property type="entry name" value="POTASSIUM CHANNEL PROTEIN YUGO-RELATED"/>
    <property type="match status" value="1"/>
</dbReference>
<dbReference type="Proteomes" id="UP000595074">
    <property type="component" value="Chromosome"/>
</dbReference>
<dbReference type="PROSITE" id="PS51202">
    <property type="entry name" value="RCK_C"/>
    <property type="match status" value="1"/>
</dbReference>
<reference evidence="2 3" key="1">
    <citation type="submission" date="2020-10" db="EMBL/GenBank/DDBJ databases">
        <title>The genome of sulfurovum sp.</title>
        <authorList>
            <person name="Xie S."/>
            <person name="Shao Z."/>
            <person name="Jiang L."/>
        </authorList>
    </citation>
    <scope>NUCLEOTIDE SEQUENCE [LARGE SCALE GENOMIC DNA]</scope>
    <source>
        <strain evidence="2 3">ST-419</strain>
    </source>
</reference>
<dbReference type="InterPro" id="IPR036291">
    <property type="entry name" value="NAD(P)-bd_dom_sf"/>
</dbReference>
<dbReference type="Gene3D" id="3.40.50.720">
    <property type="entry name" value="NAD(P)-binding Rossmann-like Domain"/>
    <property type="match status" value="1"/>
</dbReference>
<keyword evidence="3" id="KW-1185">Reference proteome</keyword>
<dbReference type="RefSeq" id="WP_197549788.1">
    <property type="nucleotide sequence ID" value="NZ_CP063164.1"/>
</dbReference>
<evidence type="ECO:0000313" key="3">
    <source>
        <dbReference type="Proteomes" id="UP000595074"/>
    </source>
</evidence>
<name>A0A7M1S6C0_9BACT</name>
<dbReference type="GO" id="GO:0008324">
    <property type="term" value="F:monoatomic cation transmembrane transporter activity"/>
    <property type="evidence" value="ECO:0007669"/>
    <property type="project" value="InterPro"/>
</dbReference>
<dbReference type="EMBL" id="CP063164">
    <property type="protein sequence ID" value="QOR62973.1"/>
    <property type="molecule type" value="Genomic_DNA"/>
</dbReference>
<feature type="domain" description="RCK C-terminal" evidence="1">
    <location>
        <begin position="141"/>
        <end position="230"/>
    </location>
</feature>
<sequence>MPSKKILLFGYGHHGKYIAKGLLEDGYVLKVAEQNETFYQNALEDGFKESVLIDMSKDEELVALDPESYDKLVCVMDDEHYNVFITLSLTSLFPDLYIVAISDSIHTTGKLKLAGAKKVIDLYEVSANRIHNILKRPITTQLMKDFIMSKEGISFMEMEIPEGSFLNGRKLEEVNFSSYDVLLVGMVDMELGRGFEFVTAGHEHQLDSGDIIVCMGEMEKLRIFKKIIGRKEPDRGDQDKKEHTS</sequence>
<accession>A0A7M1S6C0</accession>
<dbReference type="KEGG" id="sinu:IMZ28_04100"/>
<dbReference type="Pfam" id="PF02254">
    <property type="entry name" value="TrkA_N"/>
    <property type="match status" value="1"/>
</dbReference>
<dbReference type="SUPFAM" id="SSF116726">
    <property type="entry name" value="TrkA C-terminal domain-like"/>
    <property type="match status" value="1"/>
</dbReference>
<dbReference type="InterPro" id="IPR050721">
    <property type="entry name" value="Trk_Ktr_HKT_K-transport"/>
</dbReference>
<evidence type="ECO:0000259" key="1">
    <source>
        <dbReference type="PROSITE" id="PS51202"/>
    </source>
</evidence>
<evidence type="ECO:0000313" key="2">
    <source>
        <dbReference type="EMBL" id="QOR62973.1"/>
    </source>
</evidence>
<dbReference type="SUPFAM" id="SSF51735">
    <property type="entry name" value="NAD(P)-binding Rossmann-fold domains"/>
    <property type="match status" value="1"/>
</dbReference>
<protein>
    <submittedName>
        <fullName evidence="2">NAD-binding protein</fullName>
    </submittedName>
</protein>
<dbReference type="Gene3D" id="3.30.70.1450">
    <property type="entry name" value="Regulator of K+ conductance, C-terminal domain"/>
    <property type="match status" value="1"/>
</dbReference>
<dbReference type="GO" id="GO:0006813">
    <property type="term" value="P:potassium ion transport"/>
    <property type="evidence" value="ECO:0007669"/>
    <property type="project" value="InterPro"/>
</dbReference>
<dbReference type="InterPro" id="IPR036721">
    <property type="entry name" value="RCK_C_sf"/>
</dbReference>